<dbReference type="Gene3D" id="1.10.760.10">
    <property type="entry name" value="Cytochrome c-like domain"/>
    <property type="match status" value="1"/>
</dbReference>
<dbReference type="EMBL" id="CP030840">
    <property type="protein sequence ID" value="AXC10927.1"/>
    <property type="molecule type" value="Genomic_DNA"/>
</dbReference>
<evidence type="ECO:0000256" key="4">
    <source>
        <dbReference type="ARBA" id="ARBA00022723"/>
    </source>
</evidence>
<organism evidence="10 11">
    <name type="scientific">Acidisarcina polymorpha</name>
    <dbReference type="NCBI Taxonomy" id="2211140"/>
    <lineage>
        <taxon>Bacteria</taxon>
        <taxon>Pseudomonadati</taxon>
        <taxon>Acidobacteriota</taxon>
        <taxon>Terriglobia</taxon>
        <taxon>Terriglobales</taxon>
        <taxon>Acidobacteriaceae</taxon>
        <taxon>Acidisarcina</taxon>
    </lineage>
</organism>
<evidence type="ECO:0000256" key="7">
    <source>
        <dbReference type="ARBA" id="ARBA00023004"/>
    </source>
</evidence>
<dbReference type="GO" id="GO:0048038">
    <property type="term" value="F:quinone binding"/>
    <property type="evidence" value="ECO:0007669"/>
    <property type="project" value="InterPro"/>
</dbReference>
<dbReference type="GO" id="GO:0016614">
    <property type="term" value="F:oxidoreductase activity, acting on CH-OH group of donors"/>
    <property type="evidence" value="ECO:0007669"/>
    <property type="project" value="InterPro"/>
</dbReference>
<dbReference type="Proteomes" id="UP000253606">
    <property type="component" value="Chromosome"/>
</dbReference>
<dbReference type="InterPro" id="IPR018391">
    <property type="entry name" value="PQQ_b-propeller_rpt"/>
</dbReference>
<dbReference type="InterPro" id="IPR002372">
    <property type="entry name" value="PQQ_rpt_dom"/>
</dbReference>
<keyword evidence="7 8" id="KW-0408">Iron</keyword>
<evidence type="ECO:0000256" key="6">
    <source>
        <dbReference type="ARBA" id="ARBA00023002"/>
    </source>
</evidence>
<evidence type="ECO:0000313" key="10">
    <source>
        <dbReference type="EMBL" id="AXC10927.1"/>
    </source>
</evidence>
<dbReference type="AlphaFoldDB" id="A0A2Z5FWN7"/>
<keyword evidence="4 8" id="KW-0479">Metal-binding</keyword>
<keyword evidence="11" id="KW-1185">Reference proteome</keyword>
<keyword evidence="6" id="KW-0560">Oxidoreductase</keyword>
<sequence length="735" mass="80079">MGHANDRVSTRRLLCTNLKGRKVRRIAVTAIVLLSSLVIRSTRASDKVEAPEDWATYGGNSSGNHYSPLNKVNRENVQHLREVWRVDVGKGGGLQTNPLVVGRRMFVYTPSEDILALDAATGKQLWRFSAGVPAPQPNRGFSYWRDGRESILFAGIMDHLYALDPATGHPLKAFGEDGKIDLRKDLGDQDYTQNFAVLTTPGTIYKDMIIVGFRAPETQPAPHGDIRAYDVHTGKLRWSFHTIPHPGDPGYESWPKDAWRVTGSANNWSGMVVDLQRGILFAPTGSAVNDFYGADRVGDDLYSDTLLALDANTGKEIWHFQAVHHDIWDRDFPSPPVLVTVKRDGKPVDAVAQTTKQGFVFLFERTTGKPLFPIEEKSYPASDVPGEVTAPTQPLPVTPAPFARQRLTADMLTNRTPAAHTWAEEQFKTFRSEGQFVPFTVGRPTIIFPGYDGGAEWGGAAVEPTRAILYVNANDIPWTGELAPTQAAASEGATIYQSQCAVCHGHDRKGSPPEFPSLLEVKKRLSDAAISDIIHNGRGRMPSFPALQDGGLEAVLKYLGESPGMADLAKVDPQAPSSKTEVGSEASGSKQLPKYQFTGYKKFYDPDGYPAVVPPWGTLNAIDLNTGSYRWKVPLGNYPELAAAGMKATGSENYGGPVITGGGLLFIAATIYDRKIRAFNSDTGELLWEGSLPFAGTATPATYMIDGNQYIVIATSGQRDKKGPQGAAYIVFALP</sequence>
<protein>
    <submittedName>
        <fullName evidence="10">Glucose dehydrogenase, PQQ-dependent</fullName>
    </submittedName>
</protein>
<proteinExistence type="inferred from homology"/>
<evidence type="ECO:0000256" key="1">
    <source>
        <dbReference type="ARBA" id="ARBA00001931"/>
    </source>
</evidence>
<dbReference type="GO" id="GO:0046872">
    <property type="term" value="F:metal ion binding"/>
    <property type="evidence" value="ECO:0007669"/>
    <property type="project" value="UniProtKB-KW"/>
</dbReference>
<reference evidence="10 11" key="1">
    <citation type="journal article" date="2018" name="Front. Microbiol.">
        <title>Hydrolytic Capabilities as a Key to Environmental Success: Chitinolytic and Cellulolytic Acidobacteria From Acidic Sub-arctic Soils and Boreal Peatlands.</title>
        <authorList>
            <person name="Belova S.E."/>
            <person name="Ravin N.V."/>
            <person name="Pankratov T.A."/>
            <person name="Rakitin A.L."/>
            <person name="Ivanova A.A."/>
            <person name="Beletsky A.V."/>
            <person name="Mardanov A.V."/>
            <person name="Sinninghe Damste J.S."/>
            <person name="Dedysh S.N."/>
        </authorList>
    </citation>
    <scope>NUCLEOTIDE SEQUENCE [LARGE SCALE GENOMIC DNA]</scope>
    <source>
        <strain evidence="10 11">SBC82</strain>
    </source>
</reference>
<feature type="domain" description="Cytochrome c" evidence="9">
    <location>
        <begin position="487"/>
        <end position="563"/>
    </location>
</feature>
<keyword evidence="5" id="KW-0732">Signal</keyword>
<dbReference type="Gene3D" id="2.140.10.10">
    <property type="entry name" value="Quinoprotein alcohol dehydrogenase-like superfamily"/>
    <property type="match status" value="2"/>
</dbReference>
<dbReference type="GO" id="GO:0020037">
    <property type="term" value="F:heme binding"/>
    <property type="evidence" value="ECO:0007669"/>
    <property type="project" value="InterPro"/>
</dbReference>
<dbReference type="Pfam" id="PF01011">
    <property type="entry name" value="PQQ"/>
    <property type="match status" value="2"/>
</dbReference>
<dbReference type="CDD" id="cd10280">
    <property type="entry name" value="PQQ_mGDH"/>
    <property type="match status" value="1"/>
</dbReference>
<dbReference type="GO" id="GO:0009055">
    <property type="term" value="F:electron transfer activity"/>
    <property type="evidence" value="ECO:0007669"/>
    <property type="project" value="InterPro"/>
</dbReference>
<dbReference type="GO" id="GO:0016020">
    <property type="term" value="C:membrane"/>
    <property type="evidence" value="ECO:0007669"/>
    <property type="project" value="InterPro"/>
</dbReference>
<evidence type="ECO:0000256" key="2">
    <source>
        <dbReference type="ARBA" id="ARBA00008156"/>
    </source>
</evidence>
<comment type="cofactor">
    <cofactor evidence="1">
        <name>pyrroloquinoline quinone</name>
        <dbReference type="ChEBI" id="CHEBI:58442"/>
    </cofactor>
</comment>
<evidence type="ECO:0000256" key="3">
    <source>
        <dbReference type="ARBA" id="ARBA00022617"/>
    </source>
</evidence>
<dbReference type="PROSITE" id="PS51007">
    <property type="entry name" value="CYTC"/>
    <property type="match status" value="1"/>
</dbReference>
<evidence type="ECO:0000313" key="11">
    <source>
        <dbReference type="Proteomes" id="UP000253606"/>
    </source>
</evidence>
<comment type="similarity">
    <text evidence="2">Belongs to the bacterial PQQ dehydrogenase family.</text>
</comment>
<dbReference type="PANTHER" id="PTHR32303">
    <property type="entry name" value="QUINOPROTEIN ALCOHOL DEHYDROGENASE (CYTOCHROME C)"/>
    <property type="match status" value="1"/>
</dbReference>
<keyword evidence="3 8" id="KW-0349">Heme</keyword>
<dbReference type="InterPro" id="IPR017511">
    <property type="entry name" value="PQQ_mDH"/>
</dbReference>
<dbReference type="OrthoDB" id="9794322at2"/>
<evidence type="ECO:0000256" key="8">
    <source>
        <dbReference type="PROSITE-ProRule" id="PRU00433"/>
    </source>
</evidence>
<dbReference type="SMART" id="SM00564">
    <property type="entry name" value="PQQ"/>
    <property type="match status" value="5"/>
</dbReference>
<dbReference type="SUPFAM" id="SSF50998">
    <property type="entry name" value="Quinoprotein alcohol dehydrogenase-like"/>
    <property type="match status" value="1"/>
</dbReference>
<dbReference type="KEGG" id="abas:ACPOL_1581"/>
<dbReference type="InterPro" id="IPR009056">
    <property type="entry name" value="Cyt_c-like_dom"/>
</dbReference>
<evidence type="ECO:0000256" key="5">
    <source>
        <dbReference type="ARBA" id="ARBA00022729"/>
    </source>
</evidence>
<dbReference type="SUPFAM" id="SSF46626">
    <property type="entry name" value="Cytochrome c"/>
    <property type="match status" value="1"/>
</dbReference>
<accession>A0A2Z5FWN7</accession>
<evidence type="ECO:0000259" key="9">
    <source>
        <dbReference type="PROSITE" id="PS51007"/>
    </source>
</evidence>
<dbReference type="InterPro" id="IPR036909">
    <property type="entry name" value="Cyt_c-like_dom_sf"/>
</dbReference>
<dbReference type="InterPro" id="IPR011047">
    <property type="entry name" value="Quinoprotein_ADH-like_sf"/>
</dbReference>
<gene>
    <name evidence="10" type="ORF">ACPOL_1581</name>
</gene>
<dbReference type="PANTHER" id="PTHR32303:SF4">
    <property type="entry name" value="QUINOPROTEIN GLUCOSE DEHYDROGENASE"/>
    <property type="match status" value="1"/>
</dbReference>
<name>A0A2Z5FWN7_9BACT</name>